<gene>
    <name evidence="1" type="ORF">GCM10008106_18590</name>
</gene>
<keyword evidence="2" id="KW-1185">Reference proteome</keyword>
<protein>
    <submittedName>
        <fullName evidence="1">Uncharacterized protein</fullName>
    </submittedName>
</protein>
<dbReference type="EMBL" id="BMYF01000010">
    <property type="protein sequence ID" value="GHB37646.1"/>
    <property type="molecule type" value="Genomic_DNA"/>
</dbReference>
<sequence length="99" mass="10661">MCVRQNIHKTIKLKKNMKRKLSLLIGGVLVFGGLSFGNLTMASDGSKFQKEYCSISQAEKCKQTGTTCDGKKICFWKDVKDVVTIAAAAAAIVASVSSN</sequence>
<accession>A0A8J3CY76</accession>
<reference evidence="1" key="2">
    <citation type="submission" date="2020-09" db="EMBL/GenBank/DDBJ databases">
        <authorList>
            <person name="Sun Q."/>
            <person name="Kim S."/>
        </authorList>
    </citation>
    <scope>NUCLEOTIDE SEQUENCE</scope>
    <source>
        <strain evidence="1">KCTC 23224</strain>
    </source>
</reference>
<name>A0A8J3CY76_9BACT</name>
<dbReference type="AlphaFoldDB" id="A0A8J3CY76"/>
<organism evidence="1 2">
    <name type="scientific">Mongoliitalea lutea</name>
    <dbReference type="NCBI Taxonomy" id="849756"/>
    <lineage>
        <taxon>Bacteria</taxon>
        <taxon>Pseudomonadati</taxon>
        <taxon>Bacteroidota</taxon>
        <taxon>Cytophagia</taxon>
        <taxon>Cytophagales</taxon>
        <taxon>Cyclobacteriaceae</taxon>
        <taxon>Mongoliitalea</taxon>
    </lineage>
</organism>
<dbReference type="Proteomes" id="UP000642809">
    <property type="component" value="Unassembled WGS sequence"/>
</dbReference>
<comment type="caution">
    <text evidence="1">The sequence shown here is derived from an EMBL/GenBank/DDBJ whole genome shotgun (WGS) entry which is preliminary data.</text>
</comment>
<evidence type="ECO:0000313" key="2">
    <source>
        <dbReference type="Proteomes" id="UP000642809"/>
    </source>
</evidence>
<evidence type="ECO:0000313" key="1">
    <source>
        <dbReference type="EMBL" id="GHB37646.1"/>
    </source>
</evidence>
<reference evidence="1" key="1">
    <citation type="journal article" date="2014" name="Int. J. Syst. Evol. Microbiol.">
        <title>Complete genome sequence of Corynebacterium casei LMG S-19264T (=DSM 44701T), isolated from a smear-ripened cheese.</title>
        <authorList>
            <consortium name="US DOE Joint Genome Institute (JGI-PGF)"/>
            <person name="Walter F."/>
            <person name="Albersmeier A."/>
            <person name="Kalinowski J."/>
            <person name="Ruckert C."/>
        </authorList>
    </citation>
    <scope>NUCLEOTIDE SEQUENCE</scope>
    <source>
        <strain evidence="1">KCTC 23224</strain>
    </source>
</reference>
<proteinExistence type="predicted"/>